<dbReference type="InterPro" id="IPR050055">
    <property type="entry name" value="EF-Tu_GTPase"/>
</dbReference>
<feature type="region of interest" description="Disordered" evidence="1">
    <location>
        <begin position="108"/>
        <end position="133"/>
    </location>
</feature>
<dbReference type="OMA" id="LKHRHEM"/>
<dbReference type="PANTHER" id="PTHR43721:SF30">
    <property type="entry name" value="TR-TYPE G DOMAIN-CONTAINING PROTEIN"/>
    <property type="match status" value="1"/>
</dbReference>
<dbReference type="STRING" id="500485.B6H0R1"/>
<proteinExistence type="predicted"/>
<dbReference type="VEuPathDB" id="FungiDB:PCH_Pc12g10530"/>
<evidence type="ECO:0000313" key="4">
    <source>
        <dbReference type="Proteomes" id="UP000000724"/>
    </source>
</evidence>
<organism evidence="3 4">
    <name type="scientific">Penicillium rubens (strain ATCC 28089 / DSM 1075 / NRRL 1951 / Wisconsin 54-1255)</name>
    <name type="common">Penicillium chrysogenum</name>
    <dbReference type="NCBI Taxonomy" id="500485"/>
    <lineage>
        <taxon>Eukaryota</taxon>
        <taxon>Fungi</taxon>
        <taxon>Dikarya</taxon>
        <taxon>Ascomycota</taxon>
        <taxon>Pezizomycotina</taxon>
        <taxon>Eurotiomycetes</taxon>
        <taxon>Eurotiomycetidae</taxon>
        <taxon>Eurotiales</taxon>
        <taxon>Aspergillaceae</taxon>
        <taxon>Penicillium</taxon>
        <taxon>Penicillium chrysogenum species complex</taxon>
    </lineage>
</organism>
<dbReference type="eggNOG" id="KOG1143">
    <property type="taxonomic scope" value="Eukaryota"/>
</dbReference>
<dbReference type="InterPro" id="IPR000795">
    <property type="entry name" value="T_Tr_GTP-bd_dom"/>
</dbReference>
<feature type="compositionally biased region" description="Low complexity" evidence="1">
    <location>
        <begin position="658"/>
        <end position="671"/>
    </location>
</feature>
<accession>B6H0R1</accession>
<dbReference type="HOGENOM" id="CLU_006343_0_0_1"/>
<dbReference type="Proteomes" id="UP000000724">
    <property type="component" value="Contig Pc00c12"/>
</dbReference>
<dbReference type="SUPFAM" id="SSF52540">
    <property type="entry name" value="P-loop containing nucleoside triphosphate hydrolases"/>
    <property type="match status" value="1"/>
</dbReference>
<dbReference type="InterPro" id="IPR027417">
    <property type="entry name" value="P-loop_NTPase"/>
</dbReference>
<dbReference type="GO" id="GO:0003924">
    <property type="term" value="F:GTPase activity"/>
    <property type="evidence" value="ECO:0007669"/>
    <property type="project" value="InterPro"/>
</dbReference>
<feature type="region of interest" description="Disordered" evidence="1">
    <location>
        <begin position="647"/>
        <end position="686"/>
    </location>
</feature>
<dbReference type="AlphaFoldDB" id="B6H0R1"/>
<dbReference type="BioCyc" id="PCHR:PC12G10530-MONOMER"/>
<dbReference type="Gene3D" id="3.40.50.300">
    <property type="entry name" value="P-loop containing nucleotide triphosphate hydrolases"/>
    <property type="match status" value="1"/>
</dbReference>
<evidence type="ECO:0000313" key="3">
    <source>
        <dbReference type="EMBL" id="CAP80680.1"/>
    </source>
</evidence>
<evidence type="ECO:0000259" key="2">
    <source>
        <dbReference type="Pfam" id="PF00009"/>
    </source>
</evidence>
<keyword evidence="4" id="KW-1185">Reference proteome</keyword>
<dbReference type="OrthoDB" id="5342685at2759"/>
<gene>
    <name evidence="3" type="ORF">Pc12g10530</name>
    <name evidence="3" type="ORF">PCH_Pc12g10530</name>
</gene>
<name>B6H0R1_PENRW</name>
<dbReference type="GO" id="GO:0005525">
    <property type="term" value="F:GTP binding"/>
    <property type="evidence" value="ECO:0007669"/>
    <property type="project" value="InterPro"/>
</dbReference>
<protein>
    <submittedName>
        <fullName evidence="3">Pc12g10530 protein</fullName>
    </submittedName>
</protein>
<dbReference type="GO" id="GO:0003746">
    <property type="term" value="F:translation elongation factor activity"/>
    <property type="evidence" value="ECO:0007669"/>
    <property type="project" value="TreeGrafter"/>
</dbReference>
<dbReference type="Pfam" id="PF00009">
    <property type="entry name" value="GTP_EFTU"/>
    <property type="match status" value="1"/>
</dbReference>
<sequence>MASIFTYDPDPPRVSSPWSTSGSSTPQINASGSRGLAIRTRSSATPLRVDPDSLSNYGISKLEPEPQEGPTEYKLHLLLRPRRPYLSMSTGHVIGGSYHHNYRVMPNTSTPASPNLEPTPRPMQAKSSQSRHQRLQGLTTQLLWRLQQSSPFHSSTTSNLVVPVIPEAALETGVPSKPARLLPGLEESQGALYEIGVGDDGTFVGLTQDELDESMANLQAMAASIGCKVEMLRRVVVGKCEWAEVLPSSQPSATEEPSATEDLWVAEALVSPDLDFYNISPSKSNDDLRTAAHPKSGNKLVLDEDYSHTEQIRISLAGPSTAGKTSLLGTLTSSALDNGRGKSRLSLLKHRHEISSGITSSVAQELIGYTDEAPPTVINYASGNVAGWDDIHAALKGGRLAFVSDLPGSIRYLKSTLRGLVSWAPHYAMLCIPANCGAETPGSEQAGTEQSEIDTCLSYLELCLKLEVPVLVVITKLDVASRSGLRDNLGKVLSALKTAGRQPAMVPASPAGDKPLDLQQVSTLDSTQVQKVCAAADGKWGHTVPIMLTSAVDGSGIGKLHAFLRSLPIPTRPSQRTLHISEGLPMPSHSSANIFDVDEVFAIPPSKVYSLDSEKGGQENRGMVLCGLVRRGNISIGDEMVIGPILVDVPNDPGNEPQGGSLSRSGPGPSGDFPASFPQTSLSGKDSQARWQRIRVVSVRDLRLPVRRLIRDQVGTIGIEPVGVSEDGRLPRFGRIRKGMILSNFHAPLSPSNDTSSGSSLLALPFHTGFTATFRSTEFSAPNSPPLLLGGNAIAYIANIRATVRVICMALTGTGEELPSDPPSPSEPEFFSFDGDPHSPNEKANGNPTSNIADGAGDAVRDISKVMSGVSSASVVGAASSAEALKEDVQITFALVSSVEWVELGSQVLVMPGVSIASCPSQSGATVASAGSGSSSGTTPMSGLEGFVGTICEVVPGRVPVAET</sequence>
<feature type="region of interest" description="Disordered" evidence="1">
    <location>
        <begin position="816"/>
        <end position="852"/>
    </location>
</feature>
<feature type="compositionally biased region" description="Low complexity" evidence="1">
    <location>
        <begin position="15"/>
        <end position="26"/>
    </location>
</feature>
<dbReference type="PANTHER" id="PTHR43721">
    <property type="entry name" value="ELONGATION FACTOR TU-RELATED"/>
    <property type="match status" value="1"/>
</dbReference>
<feature type="domain" description="Tr-type G" evidence="2">
    <location>
        <begin position="312"/>
        <end position="563"/>
    </location>
</feature>
<reference evidence="3 4" key="1">
    <citation type="journal article" date="2008" name="Nat. Biotechnol.">
        <title>Genome sequencing and analysis of the filamentous fungus Penicillium chrysogenum.</title>
        <authorList>
            <person name="van den Berg M.A."/>
            <person name="Albang R."/>
            <person name="Albermann K."/>
            <person name="Badger J.H."/>
            <person name="Daran J.-M."/>
            <person name="Driessen A.J.M."/>
            <person name="Garcia-Estrada C."/>
            <person name="Fedorova N.D."/>
            <person name="Harris D.M."/>
            <person name="Heijne W.H.M."/>
            <person name="Joardar V.S."/>
            <person name="Kiel J.A.K.W."/>
            <person name="Kovalchuk A."/>
            <person name="Martin J.F."/>
            <person name="Nierman W.C."/>
            <person name="Nijland J.G."/>
            <person name="Pronk J.T."/>
            <person name="Roubos J.A."/>
            <person name="van der Klei I.J."/>
            <person name="van Peij N.N.M.E."/>
            <person name="Veenhuis M."/>
            <person name="von Doehren H."/>
            <person name="Wagner C."/>
            <person name="Wortman J.R."/>
            <person name="Bovenberg R.A.L."/>
        </authorList>
    </citation>
    <scope>NUCLEOTIDE SEQUENCE [LARGE SCALE GENOMIC DNA]</scope>
    <source>
        <strain evidence="4">ATCC 28089 / DSM 1075 / NRRL 1951 / Wisconsin 54-1255</strain>
    </source>
</reference>
<feature type="compositionally biased region" description="Polar residues" evidence="1">
    <location>
        <begin position="842"/>
        <end position="852"/>
    </location>
</feature>
<feature type="compositionally biased region" description="Polar residues" evidence="1">
    <location>
        <begin position="677"/>
        <end position="686"/>
    </location>
</feature>
<dbReference type="EMBL" id="AM920427">
    <property type="protein sequence ID" value="CAP80680.1"/>
    <property type="molecule type" value="Genomic_DNA"/>
</dbReference>
<feature type="region of interest" description="Disordered" evidence="1">
    <location>
        <begin position="1"/>
        <end position="68"/>
    </location>
</feature>
<evidence type="ECO:0000256" key="1">
    <source>
        <dbReference type="SAM" id="MobiDB-lite"/>
    </source>
</evidence>